<dbReference type="Proteomes" id="UP001382904">
    <property type="component" value="Unassembled WGS sequence"/>
</dbReference>
<evidence type="ECO:0008006" key="3">
    <source>
        <dbReference type="Google" id="ProtNLM"/>
    </source>
</evidence>
<keyword evidence="2" id="KW-1185">Reference proteome</keyword>
<protein>
    <recommendedName>
        <fullName evidence="3">Bacterial CdiA-CT RNAse A domain-containing protein</fullName>
    </recommendedName>
</protein>
<name>A0ABU8TYA1_9ACTN</name>
<evidence type="ECO:0000313" key="1">
    <source>
        <dbReference type="EMBL" id="MEJ8640605.1"/>
    </source>
</evidence>
<accession>A0ABU8TYA1</accession>
<gene>
    <name evidence="1" type="ORF">WKI68_02445</name>
</gene>
<sequence length="158" mass="17700">MNLNDELLPSLRKYRDTGEMHALKEHVTPTPAEAFAHAQRKGMPNTVWTRQEIAQQAIERVLADHFMTVKSGQRVFDKEKWKRFQQTVARAREGDVVLDITGRWTAYPSLGKTYHPDGVTVTKSGNEVRLKLTRVEGHSGNGRGGFAIMTAFPTGVAP</sequence>
<proteinExistence type="predicted"/>
<comment type="caution">
    <text evidence="1">The sequence shown here is derived from an EMBL/GenBank/DDBJ whole genome shotgun (WGS) entry which is preliminary data.</text>
</comment>
<organism evidence="1 2">
    <name type="scientific">Streptomyces caledonius</name>
    <dbReference type="NCBI Taxonomy" id="3134107"/>
    <lineage>
        <taxon>Bacteria</taxon>
        <taxon>Bacillati</taxon>
        <taxon>Actinomycetota</taxon>
        <taxon>Actinomycetes</taxon>
        <taxon>Kitasatosporales</taxon>
        <taxon>Streptomycetaceae</taxon>
        <taxon>Streptomyces</taxon>
    </lineage>
</organism>
<evidence type="ECO:0000313" key="2">
    <source>
        <dbReference type="Proteomes" id="UP001382904"/>
    </source>
</evidence>
<reference evidence="1 2" key="1">
    <citation type="submission" date="2024-03" db="EMBL/GenBank/DDBJ databases">
        <title>Novel Streptomyces species of biotechnological and ecological value are a feature of Machair soil.</title>
        <authorList>
            <person name="Prole J.R."/>
            <person name="Goodfellow M."/>
            <person name="Allenby N."/>
            <person name="Ward A.C."/>
        </authorList>
    </citation>
    <scope>NUCLEOTIDE SEQUENCE [LARGE SCALE GENOMIC DNA]</scope>
    <source>
        <strain evidence="1 2">MS1.HAVA.3</strain>
    </source>
</reference>
<dbReference type="EMBL" id="JBBKAM010000002">
    <property type="protein sequence ID" value="MEJ8640605.1"/>
    <property type="molecule type" value="Genomic_DNA"/>
</dbReference>